<sequence length="93" mass="10189">MTPQDLRHLAPPEPMEIILDAAEQMRPGDSRAWVLPHHPTPLLPMLEKAGLLYRFELSGDGGVVLILSAGSKSREQERDKAKTVEEAECTGGT</sequence>
<dbReference type="Proteomes" id="UP001595999">
    <property type="component" value="Unassembled WGS sequence"/>
</dbReference>
<organism evidence="3 4">
    <name type="scientific">Chromobacterium aquaticum</name>
    <dbReference type="NCBI Taxonomy" id="467180"/>
    <lineage>
        <taxon>Bacteria</taxon>
        <taxon>Pseudomonadati</taxon>
        <taxon>Pseudomonadota</taxon>
        <taxon>Betaproteobacteria</taxon>
        <taxon>Neisseriales</taxon>
        <taxon>Chromobacteriaceae</taxon>
        <taxon>Chromobacterium</taxon>
    </lineage>
</organism>
<dbReference type="Pfam" id="PF10006">
    <property type="entry name" value="DUF2249"/>
    <property type="match status" value="1"/>
</dbReference>
<dbReference type="InterPro" id="IPR018720">
    <property type="entry name" value="DUF2249"/>
</dbReference>
<accession>A0ABV8ZQM6</accession>
<feature type="compositionally biased region" description="Basic and acidic residues" evidence="1">
    <location>
        <begin position="72"/>
        <end position="85"/>
    </location>
</feature>
<protein>
    <submittedName>
        <fullName evidence="3">DUF2249 domain-containing protein</fullName>
    </submittedName>
</protein>
<reference evidence="4" key="1">
    <citation type="journal article" date="2019" name="Int. J. Syst. Evol. Microbiol.">
        <title>The Global Catalogue of Microorganisms (GCM) 10K type strain sequencing project: providing services to taxonomists for standard genome sequencing and annotation.</title>
        <authorList>
            <consortium name="The Broad Institute Genomics Platform"/>
            <consortium name="The Broad Institute Genome Sequencing Center for Infectious Disease"/>
            <person name="Wu L."/>
            <person name="Ma J."/>
        </authorList>
    </citation>
    <scope>NUCLEOTIDE SEQUENCE [LARGE SCALE GENOMIC DNA]</scope>
    <source>
        <strain evidence="4">CGMCC 4.7608</strain>
    </source>
</reference>
<comment type="caution">
    <text evidence="3">The sequence shown here is derived from an EMBL/GenBank/DDBJ whole genome shotgun (WGS) entry which is preliminary data.</text>
</comment>
<evidence type="ECO:0000256" key="1">
    <source>
        <dbReference type="SAM" id="MobiDB-lite"/>
    </source>
</evidence>
<name>A0ABV8ZQM6_9NEIS</name>
<feature type="region of interest" description="Disordered" evidence="1">
    <location>
        <begin position="71"/>
        <end position="93"/>
    </location>
</feature>
<evidence type="ECO:0000259" key="2">
    <source>
        <dbReference type="Pfam" id="PF10006"/>
    </source>
</evidence>
<evidence type="ECO:0000313" key="3">
    <source>
        <dbReference type="EMBL" id="MFC4488418.1"/>
    </source>
</evidence>
<dbReference type="EMBL" id="JBHSEK010000001">
    <property type="protein sequence ID" value="MFC4488418.1"/>
    <property type="molecule type" value="Genomic_DNA"/>
</dbReference>
<keyword evidence="4" id="KW-1185">Reference proteome</keyword>
<proteinExistence type="predicted"/>
<feature type="domain" description="DUF2249" evidence="2">
    <location>
        <begin position="5"/>
        <end position="61"/>
    </location>
</feature>
<dbReference type="RefSeq" id="WP_374420495.1">
    <property type="nucleotide sequence ID" value="NZ_JBHSEK010000001.1"/>
</dbReference>
<evidence type="ECO:0000313" key="4">
    <source>
        <dbReference type="Proteomes" id="UP001595999"/>
    </source>
</evidence>
<gene>
    <name evidence="3" type="ORF">ACFO0R_02190</name>
</gene>